<sequence length="221" mass="25228">MYFIRKLLGGRRWYQALAFAYDEYQRHQDRTEKSKFLAYRGENSTIFPRVGITHPSRVRIGKWSTIQSDTLLASMGGIYIGDYVGIGYGTTIISFTHNYRNSKSIPYDDKVFLQPVIIRDFAWIGWNARIMPGIEIGEGSIVSMGAVVTKDVPSRAIVLGNPAQEIGYRSEKHFENCKSGGHYNSVRILEEFGQFKESIPLMVKRKYAAELKELGLLKEEE</sequence>
<keyword evidence="2 3" id="KW-0808">Transferase</keyword>
<dbReference type="GO" id="GO:0008374">
    <property type="term" value="F:O-acyltransferase activity"/>
    <property type="evidence" value="ECO:0007669"/>
    <property type="project" value="TreeGrafter"/>
</dbReference>
<dbReference type="InterPro" id="IPR051159">
    <property type="entry name" value="Hexapeptide_acetyltransf"/>
</dbReference>
<dbReference type="SUPFAM" id="SSF51161">
    <property type="entry name" value="Trimeric LpxA-like enzymes"/>
    <property type="match status" value="1"/>
</dbReference>
<organism evidence="3 4">
    <name type="scientific">Desulfofustis glycolicus DSM 9705</name>
    <dbReference type="NCBI Taxonomy" id="1121409"/>
    <lineage>
        <taxon>Bacteria</taxon>
        <taxon>Pseudomonadati</taxon>
        <taxon>Thermodesulfobacteriota</taxon>
        <taxon>Desulfobulbia</taxon>
        <taxon>Desulfobulbales</taxon>
        <taxon>Desulfocapsaceae</taxon>
        <taxon>Desulfofustis</taxon>
    </lineage>
</organism>
<protein>
    <submittedName>
        <fullName evidence="3">Transferase hexapeptide (Six repeat-containing protein)</fullName>
    </submittedName>
</protein>
<accession>A0A1M5YT32</accession>
<dbReference type="EMBL" id="FQXS01000057">
    <property type="protein sequence ID" value="SHI15129.1"/>
    <property type="molecule type" value="Genomic_DNA"/>
</dbReference>
<gene>
    <name evidence="3" type="ORF">SAMN02745124_04414</name>
</gene>
<dbReference type="CDD" id="cd04647">
    <property type="entry name" value="LbH_MAT_like"/>
    <property type="match status" value="1"/>
</dbReference>
<evidence type="ECO:0000313" key="4">
    <source>
        <dbReference type="Proteomes" id="UP000184139"/>
    </source>
</evidence>
<dbReference type="AlphaFoldDB" id="A0A1M5YT32"/>
<comment type="similarity">
    <text evidence="1">Belongs to the transferase hexapeptide repeat family.</text>
</comment>
<evidence type="ECO:0000256" key="1">
    <source>
        <dbReference type="ARBA" id="ARBA00007274"/>
    </source>
</evidence>
<dbReference type="STRING" id="1121409.SAMN02745124_04414"/>
<name>A0A1M5YT32_9BACT</name>
<dbReference type="PANTHER" id="PTHR23416">
    <property type="entry name" value="SIALIC ACID SYNTHASE-RELATED"/>
    <property type="match status" value="1"/>
</dbReference>
<dbReference type="InterPro" id="IPR001451">
    <property type="entry name" value="Hexapep"/>
</dbReference>
<evidence type="ECO:0000313" key="3">
    <source>
        <dbReference type="EMBL" id="SHI15129.1"/>
    </source>
</evidence>
<dbReference type="OrthoDB" id="9782091at2"/>
<dbReference type="Proteomes" id="UP000184139">
    <property type="component" value="Unassembled WGS sequence"/>
</dbReference>
<proteinExistence type="inferred from homology"/>
<dbReference type="Gene3D" id="2.160.10.10">
    <property type="entry name" value="Hexapeptide repeat proteins"/>
    <property type="match status" value="1"/>
</dbReference>
<evidence type="ECO:0000256" key="2">
    <source>
        <dbReference type="ARBA" id="ARBA00022679"/>
    </source>
</evidence>
<reference evidence="3 4" key="1">
    <citation type="submission" date="2016-11" db="EMBL/GenBank/DDBJ databases">
        <authorList>
            <person name="Jaros S."/>
            <person name="Januszkiewicz K."/>
            <person name="Wedrychowicz H."/>
        </authorList>
    </citation>
    <scope>NUCLEOTIDE SEQUENCE [LARGE SCALE GENOMIC DNA]</scope>
    <source>
        <strain evidence="3 4">DSM 9705</strain>
    </source>
</reference>
<keyword evidence="4" id="KW-1185">Reference proteome</keyword>
<dbReference type="InterPro" id="IPR011004">
    <property type="entry name" value="Trimer_LpxA-like_sf"/>
</dbReference>
<dbReference type="RefSeq" id="WP_073379495.1">
    <property type="nucleotide sequence ID" value="NZ_FQXS01000057.1"/>
</dbReference>
<dbReference type="PANTHER" id="PTHR23416:SF23">
    <property type="entry name" value="ACETYLTRANSFERASE C18B11.09C-RELATED"/>
    <property type="match status" value="1"/>
</dbReference>
<dbReference type="GO" id="GO:0005829">
    <property type="term" value="C:cytosol"/>
    <property type="evidence" value="ECO:0007669"/>
    <property type="project" value="TreeGrafter"/>
</dbReference>
<dbReference type="Pfam" id="PF00132">
    <property type="entry name" value="Hexapep"/>
    <property type="match status" value="1"/>
</dbReference>